<dbReference type="STRING" id="477974.Daud_0191"/>
<dbReference type="Proteomes" id="UP000008544">
    <property type="component" value="Chromosome"/>
</dbReference>
<evidence type="ECO:0008006" key="3">
    <source>
        <dbReference type="Google" id="ProtNLM"/>
    </source>
</evidence>
<reference evidence="2" key="1">
    <citation type="submission" date="2007-10" db="EMBL/GenBank/DDBJ databases">
        <title>Complete sequence of chromosome of Desulforudis audaxviator MP104C.</title>
        <authorList>
            <person name="Copeland A."/>
            <person name="Lucas S."/>
            <person name="Lapidus A."/>
            <person name="Barry K."/>
            <person name="Glavina del Rio T."/>
            <person name="Dalin E."/>
            <person name="Tice H."/>
            <person name="Bruce D."/>
            <person name="Pitluck S."/>
            <person name="Lowry S.R."/>
            <person name="Larimer F."/>
            <person name="Land M.L."/>
            <person name="Hauser L."/>
            <person name="Kyrpides N."/>
            <person name="Ivanova N.N."/>
            <person name="Richardson P."/>
        </authorList>
    </citation>
    <scope>NUCLEOTIDE SEQUENCE [LARGE SCALE GENOMIC DNA]</scope>
    <source>
        <strain evidence="2">MP104C</strain>
    </source>
</reference>
<dbReference type="HOGENOM" id="CLU_101326_2_0_9"/>
<proteinExistence type="predicted"/>
<dbReference type="KEGG" id="dau:Daud_0191"/>
<evidence type="ECO:0000313" key="1">
    <source>
        <dbReference type="EMBL" id="ACA58755.1"/>
    </source>
</evidence>
<dbReference type="eggNOG" id="COG3688">
    <property type="taxonomic scope" value="Bacteria"/>
</dbReference>
<dbReference type="RefSeq" id="WP_012301348.1">
    <property type="nucleotide sequence ID" value="NC_010424.1"/>
</dbReference>
<organism evidence="1 2">
    <name type="scientific">Desulforudis audaxviator (strain MP104C)</name>
    <dbReference type="NCBI Taxonomy" id="477974"/>
    <lineage>
        <taxon>Bacteria</taxon>
        <taxon>Bacillati</taxon>
        <taxon>Bacillota</taxon>
        <taxon>Clostridia</taxon>
        <taxon>Thermoanaerobacterales</taxon>
        <taxon>Candidatus Desulforudaceae</taxon>
        <taxon>Candidatus Desulforudis</taxon>
    </lineage>
</organism>
<name>B1I0Q9_DESAP</name>
<dbReference type="PANTHER" id="PTHR34547">
    <property type="entry name" value="YACP-LIKE NYN DOMAIN PROTEIN"/>
    <property type="match status" value="1"/>
</dbReference>
<accession>B1I0Q9</accession>
<evidence type="ECO:0000313" key="2">
    <source>
        <dbReference type="Proteomes" id="UP000008544"/>
    </source>
</evidence>
<keyword evidence="2" id="KW-1185">Reference proteome</keyword>
<dbReference type="Pfam" id="PF05991">
    <property type="entry name" value="NYN_YacP"/>
    <property type="match status" value="1"/>
</dbReference>
<dbReference type="EMBL" id="CP000860">
    <property type="protein sequence ID" value="ACA58755.1"/>
    <property type="molecule type" value="Genomic_DNA"/>
</dbReference>
<dbReference type="AlphaFoldDB" id="B1I0Q9"/>
<sequence>MKEHLVVDGYNVIFNSPELKDLNDLEHARARLIDTLINFAALAGQQVTVVFDAHSVPGGVAHTERYGPVEVIYTSEGETADTVIERMIGRLSGRSASVFVVTADYVEQRQVLGLGAYRVPPGEFWEKVRRLTRESIVYHRDKPADGYLENRLEERTRAALEAWRRKKP</sequence>
<gene>
    <name evidence="1" type="ordered locus">Daud_0191</name>
</gene>
<dbReference type="CDD" id="cd10912">
    <property type="entry name" value="PIN_YacP-like"/>
    <property type="match status" value="1"/>
</dbReference>
<reference evidence="1 2" key="2">
    <citation type="journal article" date="2008" name="Science">
        <title>Environmental genomics reveals a single-species ecosystem deep within Earth.</title>
        <authorList>
            <person name="Chivian D."/>
            <person name="Brodie E.L."/>
            <person name="Alm E.J."/>
            <person name="Culley D.E."/>
            <person name="Dehal P.S."/>
            <person name="Desantis T.Z."/>
            <person name="Gihring T.M."/>
            <person name="Lapidus A."/>
            <person name="Lin L.H."/>
            <person name="Lowry S.R."/>
            <person name="Moser D.P."/>
            <person name="Richardson P.M."/>
            <person name="Southam G."/>
            <person name="Wanger G."/>
            <person name="Pratt L.M."/>
            <person name="Andersen G.L."/>
            <person name="Hazen T.C."/>
            <person name="Brockman F.J."/>
            <person name="Arkin A.P."/>
            <person name="Onstott T.C."/>
        </authorList>
    </citation>
    <scope>NUCLEOTIDE SEQUENCE [LARGE SCALE GENOMIC DNA]</scope>
    <source>
        <strain evidence="1 2">MP104C</strain>
    </source>
</reference>
<dbReference type="OrthoDB" id="9792160at2"/>
<protein>
    <recommendedName>
        <fullName evidence="3">NYN domain-containing protein</fullName>
    </recommendedName>
</protein>
<dbReference type="InterPro" id="IPR010298">
    <property type="entry name" value="YacP-like"/>
</dbReference>
<dbReference type="PANTHER" id="PTHR34547:SF1">
    <property type="entry name" value="YACP-LIKE NYN DOMAIN PROTEIN"/>
    <property type="match status" value="1"/>
</dbReference>